<dbReference type="Proteomes" id="UP000827092">
    <property type="component" value="Unassembled WGS sequence"/>
</dbReference>
<sequence>MKRFPNTYFRLNDPKNNCARFIGCTTNPSMDVFGGWAGTKSHPRGPSDNPKTWGVLVILLVMASGGKIPQNRHPRNTNPFQGNPESGILKKGKFPFPPRFKPIYVSTLFARFSKT</sequence>
<evidence type="ECO:0000313" key="3">
    <source>
        <dbReference type="Proteomes" id="UP000827092"/>
    </source>
</evidence>
<reference evidence="2 3" key="1">
    <citation type="journal article" date="2022" name="Nat. Ecol. Evol.">
        <title>A masculinizing supergene underlies an exaggerated male reproductive morph in a spider.</title>
        <authorList>
            <person name="Hendrickx F."/>
            <person name="De Corte Z."/>
            <person name="Sonet G."/>
            <person name="Van Belleghem S.M."/>
            <person name="Kostlbacher S."/>
            <person name="Vangestel C."/>
        </authorList>
    </citation>
    <scope>NUCLEOTIDE SEQUENCE [LARGE SCALE GENOMIC DNA]</scope>
    <source>
        <strain evidence="2">W744_W776</strain>
    </source>
</reference>
<evidence type="ECO:0000256" key="1">
    <source>
        <dbReference type="SAM" id="MobiDB-lite"/>
    </source>
</evidence>
<comment type="caution">
    <text evidence="2">The sequence shown here is derived from an EMBL/GenBank/DDBJ whole genome shotgun (WGS) entry which is preliminary data.</text>
</comment>
<dbReference type="EMBL" id="JAFNEN010003715">
    <property type="protein sequence ID" value="KAG8171671.1"/>
    <property type="molecule type" value="Genomic_DNA"/>
</dbReference>
<gene>
    <name evidence="2" type="ORF">JTE90_006435</name>
</gene>
<dbReference type="AlphaFoldDB" id="A0AAV6TJE7"/>
<protein>
    <submittedName>
        <fullName evidence="2">Uncharacterized protein</fullName>
    </submittedName>
</protein>
<accession>A0AAV6TJE7</accession>
<keyword evidence="3" id="KW-1185">Reference proteome</keyword>
<name>A0AAV6TJE7_9ARAC</name>
<feature type="region of interest" description="Disordered" evidence="1">
    <location>
        <begin position="67"/>
        <end position="92"/>
    </location>
</feature>
<proteinExistence type="predicted"/>
<evidence type="ECO:0000313" key="2">
    <source>
        <dbReference type="EMBL" id="KAG8171671.1"/>
    </source>
</evidence>
<organism evidence="2 3">
    <name type="scientific">Oedothorax gibbosus</name>
    <dbReference type="NCBI Taxonomy" id="931172"/>
    <lineage>
        <taxon>Eukaryota</taxon>
        <taxon>Metazoa</taxon>
        <taxon>Ecdysozoa</taxon>
        <taxon>Arthropoda</taxon>
        <taxon>Chelicerata</taxon>
        <taxon>Arachnida</taxon>
        <taxon>Araneae</taxon>
        <taxon>Araneomorphae</taxon>
        <taxon>Entelegynae</taxon>
        <taxon>Araneoidea</taxon>
        <taxon>Linyphiidae</taxon>
        <taxon>Erigoninae</taxon>
        <taxon>Oedothorax</taxon>
    </lineage>
</organism>